<keyword evidence="5" id="KW-0449">Lipoprotein</keyword>
<dbReference type="PANTHER" id="PTHR10612">
    <property type="entry name" value="APOLIPOPROTEIN D"/>
    <property type="match status" value="1"/>
</dbReference>
<keyword evidence="2" id="KW-1015">Disulfide bond</keyword>
<dbReference type="EMBL" id="CCKQ01009612">
    <property type="protein sequence ID" value="CDW81114.1"/>
    <property type="molecule type" value="Genomic_DNA"/>
</dbReference>
<dbReference type="OrthoDB" id="565904at2759"/>
<organism evidence="5 6">
    <name type="scientific">Stylonychia lemnae</name>
    <name type="common">Ciliate</name>
    <dbReference type="NCBI Taxonomy" id="5949"/>
    <lineage>
        <taxon>Eukaryota</taxon>
        <taxon>Sar</taxon>
        <taxon>Alveolata</taxon>
        <taxon>Ciliophora</taxon>
        <taxon>Intramacronucleata</taxon>
        <taxon>Spirotrichea</taxon>
        <taxon>Stichotrichia</taxon>
        <taxon>Sporadotrichida</taxon>
        <taxon>Oxytrichidae</taxon>
        <taxon>Stylonychinae</taxon>
        <taxon>Stylonychia</taxon>
    </lineage>
</organism>
<feature type="chain" id="PRO_5013433159" evidence="3">
    <location>
        <begin position="19"/>
        <end position="187"/>
    </location>
</feature>
<evidence type="ECO:0000313" key="5">
    <source>
        <dbReference type="EMBL" id="CDW81114.1"/>
    </source>
</evidence>
<dbReference type="GO" id="GO:0005737">
    <property type="term" value="C:cytoplasm"/>
    <property type="evidence" value="ECO:0007669"/>
    <property type="project" value="TreeGrafter"/>
</dbReference>
<dbReference type="PRINTS" id="PR01273">
    <property type="entry name" value="INVTBRTCOLOR"/>
</dbReference>
<dbReference type="SUPFAM" id="SSF50814">
    <property type="entry name" value="Lipocalins"/>
    <property type="match status" value="1"/>
</dbReference>
<dbReference type="AlphaFoldDB" id="A0A078AFW1"/>
<name>A0A078AFW1_STYLE</name>
<dbReference type="PROSITE" id="PS00213">
    <property type="entry name" value="LIPOCALIN"/>
    <property type="match status" value="1"/>
</dbReference>
<comment type="similarity">
    <text evidence="1 3">Belongs to the calycin superfamily. Lipocalin family.</text>
</comment>
<evidence type="ECO:0000313" key="6">
    <source>
        <dbReference type="Proteomes" id="UP000039865"/>
    </source>
</evidence>
<dbReference type="PIRSF" id="PIRSF036893">
    <property type="entry name" value="Lipocalin_ApoD"/>
    <property type="match status" value="1"/>
</dbReference>
<evidence type="ECO:0000256" key="2">
    <source>
        <dbReference type="ARBA" id="ARBA00023157"/>
    </source>
</evidence>
<dbReference type="InterPro" id="IPR003057">
    <property type="entry name" value="Invtbrt_color"/>
</dbReference>
<proteinExistence type="inferred from homology"/>
<evidence type="ECO:0000256" key="1">
    <source>
        <dbReference type="ARBA" id="ARBA00006889"/>
    </source>
</evidence>
<dbReference type="PANTHER" id="PTHR10612:SF34">
    <property type="entry name" value="APOLIPOPROTEIN D"/>
    <property type="match status" value="1"/>
</dbReference>
<feature type="signal peptide" evidence="3">
    <location>
        <begin position="1"/>
        <end position="18"/>
    </location>
</feature>
<dbReference type="Proteomes" id="UP000039865">
    <property type="component" value="Unassembled WGS sequence"/>
</dbReference>
<dbReference type="InterPro" id="IPR022272">
    <property type="entry name" value="Lipocalin_CS"/>
</dbReference>
<sequence>MIKSLILSSLIIVQSAFAKTSFGPCPQVQLFGNLDPAQYAGDWYEIYRDKDTTFEAGTDCCRVKYTKISQNQLSVYNRATYSDGRINDINGRATCNGSRCKVKFDWYIPTGPYNVVDTDYTSYAIVYSCTNFIFGLFKSENLWILSRQTTLATEDDRKTTITNRISSYNVATDLYKPTQGGSCSYGF</sequence>
<evidence type="ECO:0000256" key="3">
    <source>
        <dbReference type="PIRNR" id="PIRNR036893"/>
    </source>
</evidence>
<dbReference type="Gene3D" id="2.40.128.20">
    <property type="match status" value="1"/>
</dbReference>
<dbReference type="InterPro" id="IPR000566">
    <property type="entry name" value="Lipocln_cytosolic_FA-bd_dom"/>
</dbReference>
<dbReference type="Pfam" id="PF08212">
    <property type="entry name" value="Lipocalin_2"/>
    <property type="match status" value="1"/>
</dbReference>
<accession>A0A078AFW1</accession>
<dbReference type="GO" id="GO:0006629">
    <property type="term" value="P:lipid metabolic process"/>
    <property type="evidence" value="ECO:0007669"/>
    <property type="project" value="TreeGrafter"/>
</dbReference>
<protein>
    <submittedName>
        <fullName evidence="5">Apolipoprotein d</fullName>
    </submittedName>
</protein>
<dbReference type="GO" id="GO:0031409">
    <property type="term" value="F:pigment binding"/>
    <property type="evidence" value="ECO:0007669"/>
    <property type="project" value="InterPro"/>
</dbReference>
<evidence type="ECO:0000259" key="4">
    <source>
        <dbReference type="Pfam" id="PF08212"/>
    </source>
</evidence>
<dbReference type="InParanoid" id="A0A078AFW1"/>
<dbReference type="InterPro" id="IPR022271">
    <property type="entry name" value="Lipocalin_ApoD"/>
</dbReference>
<keyword evidence="3" id="KW-0732">Signal</keyword>
<reference evidence="5 6" key="1">
    <citation type="submission" date="2014-06" db="EMBL/GenBank/DDBJ databases">
        <authorList>
            <person name="Swart Estienne"/>
        </authorList>
    </citation>
    <scope>NUCLEOTIDE SEQUENCE [LARGE SCALE GENOMIC DNA]</scope>
    <source>
        <strain evidence="5 6">130c</strain>
    </source>
</reference>
<dbReference type="InterPro" id="IPR012674">
    <property type="entry name" value="Calycin"/>
</dbReference>
<feature type="domain" description="Lipocalin/cytosolic fatty-acid binding" evidence="4">
    <location>
        <begin position="35"/>
        <end position="170"/>
    </location>
</feature>
<dbReference type="GO" id="GO:0000302">
    <property type="term" value="P:response to reactive oxygen species"/>
    <property type="evidence" value="ECO:0007669"/>
    <property type="project" value="TreeGrafter"/>
</dbReference>
<gene>
    <name evidence="5" type="primary">Contig8072.g8610</name>
    <name evidence="5" type="ORF">STYLEM_10124</name>
</gene>
<keyword evidence="6" id="KW-1185">Reference proteome</keyword>